<dbReference type="EMBL" id="CP014243">
    <property type="protein sequence ID" value="AMD19937.1"/>
    <property type="molecule type" value="Genomic_DNA"/>
</dbReference>
<dbReference type="Gene3D" id="3.30.160.60">
    <property type="entry name" value="Classic Zinc Finger"/>
    <property type="match status" value="1"/>
</dbReference>
<evidence type="ECO:0000313" key="9">
    <source>
        <dbReference type="Proteomes" id="UP000243052"/>
    </source>
</evidence>
<dbReference type="PROSITE" id="PS50157">
    <property type="entry name" value="ZINC_FINGER_C2H2_2"/>
    <property type="match status" value="2"/>
</dbReference>
<evidence type="ECO:0000256" key="2">
    <source>
        <dbReference type="ARBA" id="ARBA00022737"/>
    </source>
</evidence>
<reference evidence="8 9" key="1">
    <citation type="submission" date="2016-01" db="EMBL/GenBank/DDBJ databases">
        <title>Genome sequence of the yeast Holleya sinecauda.</title>
        <authorList>
            <person name="Dietrich F.S."/>
        </authorList>
    </citation>
    <scope>NUCLEOTIDE SEQUENCE [LARGE SCALE GENOMIC DNA]</scope>
    <source>
        <strain evidence="8 9">ATCC 58844</strain>
    </source>
</reference>
<gene>
    <name evidence="8" type="ORF">AW171_hschr31801</name>
</gene>
<keyword evidence="4" id="KW-0862">Zinc</keyword>
<dbReference type="Proteomes" id="UP000243052">
    <property type="component" value="Chromosome iii"/>
</dbReference>
<accession>A0A109UWL0</accession>
<feature type="compositionally biased region" description="Polar residues" evidence="6">
    <location>
        <begin position="1"/>
        <end position="22"/>
    </location>
</feature>
<feature type="compositionally biased region" description="Polar residues" evidence="6">
    <location>
        <begin position="197"/>
        <end position="209"/>
    </location>
</feature>
<dbReference type="SMART" id="SM00355">
    <property type="entry name" value="ZnF_C2H2"/>
    <property type="match status" value="3"/>
</dbReference>
<dbReference type="RefSeq" id="XP_017986933.1">
    <property type="nucleotide sequence ID" value="XM_018131179.1"/>
</dbReference>
<dbReference type="InterPro" id="IPR051580">
    <property type="entry name" value="ZnF-Chromatin_assoc"/>
</dbReference>
<feature type="compositionally biased region" description="Low complexity" evidence="6">
    <location>
        <begin position="23"/>
        <end position="35"/>
    </location>
</feature>
<keyword evidence="1" id="KW-0479">Metal-binding</keyword>
<feature type="region of interest" description="Disordered" evidence="6">
    <location>
        <begin position="170"/>
        <end position="226"/>
    </location>
</feature>
<dbReference type="PROSITE" id="PS00028">
    <property type="entry name" value="ZINC_FINGER_C2H2_1"/>
    <property type="match status" value="2"/>
</dbReference>
<organism evidence="8 9">
    <name type="scientific">Eremothecium sinecaudum</name>
    <dbReference type="NCBI Taxonomy" id="45286"/>
    <lineage>
        <taxon>Eukaryota</taxon>
        <taxon>Fungi</taxon>
        <taxon>Dikarya</taxon>
        <taxon>Ascomycota</taxon>
        <taxon>Saccharomycotina</taxon>
        <taxon>Saccharomycetes</taxon>
        <taxon>Saccharomycetales</taxon>
        <taxon>Saccharomycetaceae</taxon>
        <taxon>Eremothecium</taxon>
    </lineage>
</organism>
<keyword evidence="9" id="KW-1185">Reference proteome</keyword>
<dbReference type="AlphaFoldDB" id="A0A109UWL0"/>
<sequence length="612" mass="67225">MDVTTEASTTPSIYITEAQQRRQSAGGHQSHQLQHHLGAQHQHQMAKYRRDSIAHSQGIGGVSWGSLTVGSWLKEEVMNHAHMKDPTNGNITPNNMVALSSPPSSSGSYLPNLEKQYCKDYSCCGQLLPGLHDLLRHYEEAHIATSPWHLSIVEGSGNPVGNVAAASGLQHGAAAGRKKMPGIQQQHGQQQGQQHHSGNGVQNSQNSAMHHSENSQHSQNHHHIQQQFHSNNIRHLQLQHQVQIPNHHPAITASTQMQHQPNLQSVQQLLHLSGNLVDAVSTNEVFLQNNKVAGNGTVTMTSTVGGDLSAQNGAKLDMNSAGKRTAVIQPRGNRKQQPSQQVNFSNYSLQMNSANSTNMGNLQNSGQSRLTEKRQAMGSAAAGIDLDFMDQDVIDEFHQDGPSTLMAMQHMGLLVDGSSVGRNGTMHSQPGTNLASMMKKKNGRTINNGSAGSSNVLSNKRSANGSITPGGRHNMSSDDEDDEDDDEDQDEDVDENEPNGMSRKQQGYIDDPARRLYIMGHEEHKPFKCPVIGCDKTYKNQNGLKYHKTHGHQNQKLHENPDGTFSIIDPESNEPYPDGMGFEKDKPYRCEVCGKRYKNLNGLKYHRGHSTH</sequence>
<dbReference type="FunFam" id="3.30.160.60:FF:001987">
    <property type="entry name" value="Transcription factor SFP1"/>
    <property type="match status" value="1"/>
</dbReference>
<feature type="compositionally biased region" description="Acidic residues" evidence="6">
    <location>
        <begin position="477"/>
        <end position="497"/>
    </location>
</feature>
<feature type="region of interest" description="Disordered" evidence="6">
    <location>
        <begin position="442"/>
        <end position="510"/>
    </location>
</feature>
<evidence type="ECO:0000256" key="4">
    <source>
        <dbReference type="ARBA" id="ARBA00022833"/>
    </source>
</evidence>
<feature type="compositionally biased region" description="Polar residues" evidence="6">
    <location>
        <begin position="444"/>
        <end position="467"/>
    </location>
</feature>
<protein>
    <submittedName>
        <fullName evidence="8">HCL214Wp</fullName>
    </submittedName>
</protein>
<dbReference type="OrthoDB" id="3269380at2759"/>
<dbReference type="PANTHER" id="PTHR23057:SF0">
    <property type="entry name" value="JUXTAPOSED WITH ANOTHER ZINC FINGER PROTEIN 1"/>
    <property type="match status" value="1"/>
</dbReference>
<feature type="compositionally biased region" description="Low complexity" evidence="6">
    <location>
        <begin position="184"/>
        <end position="196"/>
    </location>
</feature>
<feature type="domain" description="C2H2-type" evidence="7">
    <location>
        <begin position="588"/>
        <end position="612"/>
    </location>
</feature>
<keyword evidence="3 5" id="KW-0863">Zinc-finger</keyword>
<dbReference type="SUPFAM" id="SSF57667">
    <property type="entry name" value="beta-beta-alpha zinc fingers"/>
    <property type="match status" value="1"/>
</dbReference>
<evidence type="ECO:0000256" key="6">
    <source>
        <dbReference type="SAM" id="MobiDB-lite"/>
    </source>
</evidence>
<evidence type="ECO:0000313" key="8">
    <source>
        <dbReference type="EMBL" id="AMD19937.1"/>
    </source>
</evidence>
<dbReference type="GO" id="GO:0008270">
    <property type="term" value="F:zinc ion binding"/>
    <property type="evidence" value="ECO:0007669"/>
    <property type="project" value="UniProtKB-KW"/>
</dbReference>
<dbReference type="InterPro" id="IPR036236">
    <property type="entry name" value="Znf_C2H2_sf"/>
</dbReference>
<evidence type="ECO:0000256" key="1">
    <source>
        <dbReference type="ARBA" id="ARBA00022723"/>
    </source>
</evidence>
<dbReference type="GeneID" id="28723164"/>
<dbReference type="PANTHER" id="PTHR23057">
    <property type="entry name" value="JUXTAPOSED WITH ANOTHER ZINC FINGER PROTEIN 1"/>
    <property type="match status" value="1"/>
</dbReference>
<dbReference type="InterPro" id="IPR013087">
    <property type="entry name" value="Znf_C2H2_type"/>
</dbReference>
<proteinExistence type="predicted"/>
<dbReference type="STRING" id="45286.A0A109UWL0"/>
<evidence type="ECO:0000256" key="5">
    <source>
        <dbReference type="PROSITE-ProRule" id="PRU00042"/>
    </source>
</evidence>
<dbReference type="GO" id="GO:0005634">
    <property type="term" value="C:nucleus"/>
    <property type="evidence" value="ECO:0007669"/>
    <property type="project" value="TreeGrafter"/>
</dbReference>
<feature type="region of interest" description="Disordered" evidence="6">
    <location>
        <begin position="1"/>
        <end position="35"/>
    </location>
</feature>
<feature type="domain" description="C2H2-type" evidence="7">
    <location>
        <begin position="527"/>
        <end position="557"/>
    </location>
</feature>
<name>A0A109UWL0_9SACH</name>
<evidence type="ECO:0000259" key="7">
    <source>
        <dbReference type="PROSITE" id="PS50157"/>
    </source>
</evidence>
<evidence type="ECO:0000256" key="3">
    <source>
        <dbReference type="ARBA" id="ARBA00022771"/>
    </source>
</evidence>
<keyword evidence="2" id="KW-0677">Repeat</keyword>